<reference evidence="1 2" key="1">
    <citation type="submission" date="2018-06" db="EMBL/GenBank/DDBJ databases">
        <title>Comparative genomics reveals the genomic features of Rhizophagus irregularis, R. cerebriforme, R. diaphanum and Gigaspora rosea, and their symbiotic lifestyle signature.</title>
        <authorList>
            <person name="Morin E."/>
            <person name="San Clemente H."/>
            <person name="Chen E.C.H."/>
            <person name="De La Providencia I."/>
            <person name="Hainaut M."/>
            <person name="Kuo A."/>
            <person name="Kohler A."/>
            <person name="Murat C."/>
            <person name="Tang N."/>
            <person name="Roy S."/>
            <person name="Loubradou J."/>
            <person name="Henrissat B."/>
            <person name="Grigoriev I.V."/>
            <person name="Corradi N."/>
            <person name="Roux C."/>
            <person name="Martin F.M."/>
        </authorList>
    </citation>
    <scope>NUCLEOTIDE SEQUENCE [LARGE SCALE GENOMIC DNA]</scope>
    <source>
        <strain evidence="1 2">DAOM 227022</strain>
    </source>
</reference>
<dbReference type="OrthoDB" id="2329149at2759"/>
<dbReference type="AlphaFoldDB" id="A0A397TN67"/>
<comment type="caution">
    <text evidence="1">The sequence shown here is derived from an EMBL/GenBank/DDBJ whole genome shotgun (WGS) entry which is preliminary data.</text>
</comment>
<proteinExistence type="predicted"/>
<gene>
    <name evidence="1" type="ORF">C1645_870372</name>
</gene>
<organism evidence="1 2">
    <name type="scientific">Glomus cerebriforme</name>
    <dbReference type="NCBI Taxonomy" id="658196"/>
    <lineage>
        <taxon>Eukaryota</taxon>
        <taxon>Fungi</taxon>
        <taxon>Fungi incertae sedis</taxon>
        <taxon>Mucoromycota</taxon>
        <taxon>Glomeromycotina</taxon>
        <taxon>Glomeromycetes</taxon>
        <taxon>Glomerales</taxon>
        <taxon>Glomeraceae</taxon>
        <taxon>Glomus</taxon>
    </lineage>
</organism>
<evidence type="ECO:0000313" key="1">
    <source>
        <dbReference type="EMBL" id="RIA98879.1"/>
    </source>
</evidence>
<dbReference type="EMBL" id="QKYT01000010">
    <property type="protein sequence ID" value="RIA98879.1"/>
    <property type="molecule type" value="Genomic_DNA"/>
</dbReference>
<protein>
    <submittedName>
        <fullName evidence="1">Uncharacterized protein</fullName>
    </submittedName>
</protein>
<evidence type="ECO:0000313" key="2">
    <source>
        <dbReference type="Proteomes" id="UP000265703"/>
    </source>
</evidence>
<name>A0A397TN67_9GLOM</name>
<sequence>MFQINDTNLPNLSKNNLMVNTPALSNLTKNNLVTNPPTNKLSNKHTFFKKEDITIKTINYDSSEHRDHHKNCMIPVHKTFLLYSVIRFLELIFINKRANQIGIVPKELKPSQCISSKNINTLTTSPFLLHSLCKFNQCQIAEIIYRIKIFDKFRLELSKYQAMVNNAPEYDSDILNLQSEQVEHWFKIAFDGYNWWDKKISNNSKKINQYDIKMCNIKLKNILRTRKRMETIKKKKEKFPQTFRFIPYNRPGSK</sequence>
<accession>A0A397TN67</accession>
<keyword evidence="2" id="KW-1185">Reference proteome</keyword>
<dbReference type="Proteomes" id="UP000265703">
    <property type="component" value="Unassembled WGS sequence"/>
</dbReference>